<dbReference type="STRING" id="1297569.MESS2_660014"/>
<dbReference type="EMBL" id="CAUM01000135">
    <property type="protein sequence ID" value="CCV07975.1"/>
    <property type="molecule type" value="Genomic_DNA"/>
</dbReference>
<protein>
    <submittedName>
        <fullName evidence="2">Uncharacterized protein</fullName>
    </submittedName>
</protein>
<organism evidence="2 3">
    <name type="scientific">Mesorhizobium metallidurans STM 2683</name>
    <dbReference type="NCBI Taxonomy" id="1297569"/>
    <lineage>
        <taxon>Bacteria</taxon>
        <taxon>Pseudomonadati</taxon>
        <taxon>Pseudomonadota</taxon>
        <taxon>Alphaproteobacteria</taxon>
        <taxon>Hyphomicrobiales</taxon>
        <taxon>Phyllobacteriaceae</taxon>
        <taxon>Mesorhizobium</taxon>
    </lineage>
</organism>
<dbReference type="eggNOG" id="COG2755">
    <property type="taxonomic scope" value="Bacteria"/>
</dbReference>
<keyword evidence="3" id="KW-1185">Reference proteome</keyword>
<dbReference type="OrthoDB" id="8101534at2"/>
<comment type="caution">
    <text evidence="2">The sequence shown here is derived from an EMBL/GenBank/DDBJ whole genome shotgun (WGS) entry which is preliminary data.</text>
</comment>
<evidence type="ECO:0000256" key="1">
    <source>
        <dbReference type="SAM" id="Coils"/>
    </source>
</evidence>
<dbReference type="InterPro" id="IPR036514">
    <property type="entry name" value="SGNH_hydro_sf"/>
</dbReference>
<keyword evidence="1" id="KW-0175">Coiled coil</keyword>
<dbReference type="RefSeq" id="WP_008876851.1">
    <property type="nucleotide sequence ID" value="NZ_CAUM01000135.1"/>
</dbReference>
<dbReference type="eggNOG" id="COG5301">
    <property type="taxonomic scope" value="Bacteria"/>
</dbReference>
<dbReference type="CDD" id="cd00229">
    <property type="entry name" value="SGNH_hydrolase"/>
    <property type="match status" value="1"/>
</dbReference>
<proteinExistence type="predicted"/>
<sequence>MARPATAAVRLLTGEREPVRLATTADIILNGLQAIDGVPAETGDRVLVKDQADPTQNGIYTASEGEWFRAADARTARTLQKGTTVHVQVGSANADRVFEFTSDEPVVGTDAIAIAAFLPPDISDAVDEVEALRDEAQVLKEAAEASAGQAAASASASAANAGQTAADVVATAANLASAQAARDASLYGKGIFPTVAAAIGLGVVGNGAITAGASGTNGTFDLAFTGGIGSGAAGRFVVAGGALTQILITATGSYTVAPSFSFAASAGLAGASAAVVLGRNVDVGEYFWTEVSAGILGLYNVAAGPAATDTDIRAASSALLSTVDGNSMLNGLGLPTAKMVEASGANLNPSLYRLYAYTNGDTLEHVVVAKAAERGSLQLICAATGAIYTANFDLNQGTASGSGANFVSATITALGSGWYECKATALIGASGNNNFQARMSPGALPYTGDGVSGMYVRSIVLRKQNTLANLFASRDPTSGTFTRQNLADVIGTATADAPAILPLMSTVDALDITVNGRMSATKLVEPNVSGSPSFWQPRSGMVLGQTVTLEVIAKQAERNRLNLFSNSGARYDATFNLDLGTFTINPTFAAPIVTMAKLGNGWFRITLEKVVDVAGGMNPQHRVYGASGGHPYVGDGVSGLYVQSSTFKVNGGPNLSTSPTNLSVAPWSRSAGSTATPNAALYLGLLSDPTSIGGGGSADDGSAALVGKKWAALGSSITIGNYYAPLLAEQTGMVLTNLGVSGSALGLSTTAYPSYGMSARIADIPIDTELVALEPGPNAFGAQETPLGMFGDTTYATVYGSLWRAILDIRAQAPVAKIVLIGVYSGGSGHATHRIGRVNGQGNTMDQHMKAEREVCQAFGVPYIDTSQSGMGYHTSTLYMADELHPNAAGSLRLATHHAGALRKMVLNGLFVN</sequence>
<dbReference type="AlphaFoldDB" id="M5EVE1"/>
<accession>M5EVE1</accession>
<dbReference type="GO" id="GO:0016788">
    <property type="term" value="F:hydrolase activity, acting on ester bonds"/>
    <property type="evidence" value="ECO:0007669"/>
    <property type="project" value="UniProtKB-ARBA"/>
</dbReference>
<dbReference type="Gene3D" id="3.40.50.1110">
    <property type="entry name" value="SGNH hydrolase"/>
    <property type="match status" value="1"/>
</dbReference>
<feature type="coiled-coil region" evidence="1">
    <location>
        <begin position="122"/>
        <end position="149"/>
    </location>
</feature>
<gene>
    <name evidence="2" type="ORF">MESS2_660014</name>
</gene>
<reference evidence="2 3" key="1">
    <citation type="submission" date="2013-02" db="EMBL/GenBank/DDBJ databases">
        <authorList>
            <person name="Genoscope - CEA"/>
        </authorList>
    </citation>
    <scope>NUCLEOTIDE SEQUENCE [LARGE SCALE GENOMIC DNA]</scope>
    <source>
        <strain evidence="2 3">STM 2683</strain>
    </source>
</reference>
<dbReference type="Proteomes" id="UP000012062">
    <property type="component" value="Unassembled WGS sequence"/>
</dbReference>
<evidence type="ECO:0000313" key="2">
    <source>
        <dbReference type="EMBL" id="CCV07975.1"/>
    </source>
</evidence>
<evidence type="ECO:0000313" key="3">
    <source>
        <dbReference type="Proteomes" id="UP000012062"/>
    </source>
</evidence>
<dbReference type="SUPFAM" id="SSF52266">
    <property type="entry name" value="SGNH hydrolase"/>
    <property type="match status" value="1"/>
</dbReference>
<name>M5EVE1_9HYPH</name>